<keyword evidence="2" id="KW-1185">Reference proteome</keyword>
<comment type="caution">
    <text evidence="1">The sequence shown here is derived from an EMBL/GenBank/DDBJ whole genome shotgun (WGS) entry which is preliminary data.</text>
</comment>
<proteinExistence type="predicted"/>
<gene>
    <name evidence="1" type="ORF">JMJ56_32805</name>
</gene>
<reference evidence="1 2" key="1">
    <citation type="submission" date="2021-01" db="EMBL/GenBank/DDBJ databases">
        <title>Belnapia mucosa sp. nov. and Belnapia arida sp. nov., isolated from the Tabernas Desert (Almeria, Spain).</title>
        <authorList>
            <person name="Molina-Menor E."/>
            <person name="Vidal-Verdu A."/>
            <person name="Calonge A."/>
            <person name="Satari L."/>
            <person name="Pereto J."/>
            <person name="Porcar M."/>
        </authorList>
    </citation>
    <scope>NUCLEOTIDE SEQUENCE [LARGE SCALE GENOMIC DNA]</scope>
    <source>
        <strain evidence="1 2">T18</strain>
    </source>
</reference>
<protein>
    <submittedName>
        <fullName evidence="1">Uncharacterized protein</fullName>
    </submittedName>
</protein>
<sequence length="151" mass="15898">MRRSAFRIGGRIFYLDAATAAQVNELRLTDLNAALALADRSSRAVAPPGGSVSTSLLFLDGANKMTQKIVDVNGQQLIVDANVGTAIESLQGQNTMLQAIIQGRTGGGQVQDAASAAMVAVRQDFASRRDPKTPYGAHVKALSDVWKNSGV</sequence>
<name>A0ABS1UDY3_9PROT</name>
<evidence type="ECO:0000313" key="2">
    <source>
        <dbReference type="Proteomes" id="UP000660885"/>
    </source>
</evidence>
<organism evidence="1 2">
    <name type="scientific">Belnapia arida</name>
    <dbReference type="NCBI Taxonomy" id="2804533"/>
    <lineage>
        <taxon>Bacteria</taxon>
        <taxon>Pseudomonadati</taxon>
        <taxon>Pseudomonadota</taxon>
        <taxon>Alphaproteobacteria</taxon>
        <taxon>Acetobacterales</taxon>
        <taxon>Roseomonadaceae</taxon>
        <taxon>Belnapia</taxon>
    </lineage>
</organism>
<dbReference type="RefSeq" id="WP_202836069.1">
    <property type="nucleotide sequence ID" value="NZ_JAETWB010000115.1"/>
</dbReference>
<accession>A0ABS1UDY3</accession>
<evidence type="ECO:0000313" key="1">
    <source>
        <dbReference type="EMBL" id="MBL6082740.1"/>
    </source>
</evidence>
<dbReference type="Proteomes" id="UP000660885">
    <property type="component" value="Unassembled WGS sequence"/>
</dbReference>
<dbReference type="EMBL" id="JAETWB010000115">
    <property type="protein sequence ID" value="MBL6082740.1"/>
    <property type="molecule type" value="Genomic_DNA"/>
</dbReference>